<dbReference type="InterPro" id="IPR050127">
    <property type="entry name" value="Serine_Proteases_S1"/>
</dbReference>
<protein>
    <submittedName>
        <fullName evidence="7">CUB and sushi domain-containing protein 1-like protein</fullName>
    </submittedName>
</protein>
<dbReference type="GO" id="GO:0006508">
    <property type="term" value="P:proteolysis"/>
    <property type="evidence" value="ECO:0007669"/>
    <property type="project" value="UniProtKB-KW"/>
</dbReference>
<dbReference type="Proteomes" id="UP000288716">
    <property type="component" value="Unassembled WGS sequence"/>
</dbReference>
<dbReference type="EMBL" id="NCKV01057941">
    <property type="protein sequence ID" value="RWS01275.1"/>
    <property type="molecule type" value="Genomic_DNA"/>
</dbReference>
<comment type="similarity">
    <text evidence="5">Belongs to the peptidase S1 family. CLIP subfamily.</text>
</comment>
<dbReference type="FunFam" id="2.40.10.10:FF:000002">
    <property type="entry name" value="Transmembrane protease serine"/>
    <property type="match status" value="1"/>
</dbReference>
<dbReference type="GO" id="GO:0005615">
    <property type="term" value="C:extracellular space"/>
    <property type="evidence" value="ECO:0007669"/>
    <property type="project" value="TreeGrafter"/>
</dbReference>
<keyword evidence="8" id="KW-1185">Reference proteome</keyword>
<dbReference type="Gene3D" id="2.40.10.10">
    <property type="entry name" value="Trypsin-like serine proteases"/>
    <property type="match status" value="1"/>
</dbReference>
<accession>A0A443QE24</accession>
<keyword evidence="2" id="KW-0378">Hydrolase</keyword>
<dbReference type="PROSITE" id="PS50240">
    <property type="entry name" value="TRYPSIN_DOM"/>
    <property type="match status" value="1"/>
</dbReference>
<dbReference type="SUPFAM" id="SSF50494">
    <property type="entry name" value="Trypsin-like serine proteases"/>
    <property type="match status" value="1"/>
</dbReference>
<evidence type="ECO:0000256" key="4">
    <source>
        <dbReference type="ARBA" id="ARBA00023157"/>
    </source>
</evidence>
<dbReference type="PANTHER" id="PTHR24264:SF74">
    <property type="entry name" value="PEPTIDASE S1 DOMAIN-CONTAINING PROTEIN"/>
    <property type="match status" value="1"/>
</dbReference>
<dbReference type="GO" id="GO:0004252">
    <property type="term" value="F:serine-type endopeptidase activity"/>
    <property type="evidence" value="ECO:0007669"/>
    <property type="project" value="InterPro"/>
</dbReference>
<dbReference type="AlphaFoldDB" id="A0A443QE24"/>
<gene>
    <name evidence="7" type="ORF">B4U80_04061</name>
</gene>
<evidence type="ECO:0000256" key="5">
    <source>
        <dbReference type="ARBA" id="ARBA00024195"/>
    </source>
</evidence>
<dbReference type="InterPro" id="IPR033116">
    <property type="entry name" value="TRYPSIN_SER"/>
</dbReference>
<sequence>KNEECQVYRVFNDKGMICAGFTEGEKDACQGDSGGPLASLRDDGTAVVIGIVSYGEGCAKPRRPGIYTKVSRLVPWIKRVIREGKRKRTALPRINFEKT</sequence>
<dbReference type="PANTHER" id="PTHR24264">
    <property type="entry name" value="TRYPSIN-RELATED"/>
    <property type="match status" value="1"/>
</dbReference>
<dbReference type="InterPro" id="IPR009003">
    <property type="entry name" value="Peptidase_S1_PA"/>
</dbReference>
<dbReference type="InterPro" id="IPR043504">
    <property type="entry name" value="Peptidase_S1_PA_chymotrypsin"/>
</dbReference>
<keyword evidence="1" id="KW-0645">Protease</keyword>
<keyword evidence="4" id="KW-1015">Disulfide bond</keyword>
<dbReference type="Pfam" id="PF00089">
    <property type="entry name" value="Trypsin"/>
    <property type="match status" value="1"/>
</dbReference>
<dbReference type="VEuPathDB" id="VectorBase:LDEU014402"/>
<dbReference type="OrthoDB" id="6478554at2759"/>
<feature type="domain" description="Peptidase S1" evidence="6">
    <location>
        <begin position="1"/>
        <end position="82"/>
    </location>
</feature>
<keyword evidence="3" id="KW-0720">Serine protease</keyword>
<dbReference type="STRING" id="299467.A0A443QE24"/>
<dbReference type="PROSITE" id="PS00135">
    <property type="entry name" value="TRYPSIN_SER"/>
    <property type="match status" value="1"/>
</dbReference>
<evidence type="ECO:0000259" key="6">
    <source>
        <dbReference type="PROSITE" id="PS50240"/>
    </source>
</evidence>
<name>A0A443QE24_9ACAR</name>
<evidence type="ECO:0000313" key="7">
    <source>
        <dbReference type="EMBL" id="RWS01275.1"/>
    </source>
</evidence>
<organism evidence="7 8">
    <name type="scientific">Leptotrombidium deliense</name>
    <dbReference type="NCBI Taxonomy" id="299467"/>
    <lineage>
        <taxon>Eukaryota</taxon>
        <taxon>Metazoa</taxon>
        <taxon>Ecdysozoa</taxon>
        <taxon>Arthropoda</taxon>
        <taxon>Chelicerata</taxon>
        <taxon>Arachnida</taxon>
        <taxon>Acari</taxon>
        <taxon>Acariformes</taxon>
        <taxon>Trombidiformes</taxon>
        <taxon>Prostigmata</taxon>
        <taxon>Anystina</taxon>
        <taxon>Parasitengona</taxon>
        <taxon>Trombiculoidea</taxon>
        <taxon>Trombiculidae</taxon>
        <taxon>Leptotrombidium</taxon>
    </lineage>
</organism>
<evidence type="ECO:0000313" key="8">
    <source>
        <dbReference type="Proteomes" id="UP000288716"/>
    </source>
</evidence>
<comment type="caution">
    <text evidence="7">The sequence shown here is derived from an EMBL/GenBank/DDBJ whole genome shotgun (WGS) entry which is preliminary data.</text>
</comment>
<reference evidence="7 8" key="1">
    <citation type="journal article" date="2018" name="Gigascience">
        <title>Genomes of trombidid mites reveal novel predicted allergens and laterally-transferred genes associated with secondary metabolism.</title>
        <authorList>
            <person name="Dong X."/>
            <person name="Chaisiri K."/>
            <person name="Xia D."/>
            <person name="Armstrong S.D."/>
            <person name="Fang Y."/>
            <person name="Donnelly M.J."/>
            <person name="Kadowaki T."/>
            <person name="McGarry J.W."/>
            <person name="Darby A.C."/>
            <person name="Makepeace B.L."/>
        </authorList>
    </citation>
    <scope>NUCLEOTIDE SEQUENCE [LARGE SCALE GENOMIC DNA]</scope>
    <source>
        <strain evidence="7">UoL-UT</strain>
    </source>
</reference>
<evidence type="ECO:0000256" key="1">
    <source>
        <dbReference type="ARBA" id="ARBA00022670"/>
    </source>
</evidence>
<evidence type="ECO:0000256" key="2">
    <source>
        <dbReference type="ARBA" id="ARBA00022801"/>
    </source>
</evidence>
<dbReference type="InterPro" id="IPR001254">
    <property type="entry name" value="Trypsin_dom"/>
</dbReference>
<evidence type="ECO:0000256" key="3">
    <source>
        <dbReference type="ARBA" id="ARBA00022825"/>
    </source>
</evidence>
<proteinExistence type="inferred from homology"/>
<feature type="non-terminal residue" evidence="7">
    <location>
        <position position="1"/>
    </location>
</feature>